<keyword evidence="2" id="KW-0560">Oxidoreductase</keyword>
<dbReference type="Gene3D" id="2.60.40.420">
    <property type="entry name" value="Cupredoxins - blue copper proteins"/>
    <property type="match status" value="3"/>
</dbReference>
<dbReference type="RefSeq" id="WP_344814240.1">
    <property type="nucleotide sequence ID" value="NZ_BAAAYX010000020.1"/>
</dbReference>
<dbReference type="Proteomes" id="UP001500051">
    <property type="component" value="Unassembled WGS sequence"/>
</dbReference>
<protein>
    <recommendedName>
        <fullName evidence="8">Multicopper oxidase with three cupredoxin domains (Includes cell division protein FtsP and spore coat protein CotA)</fullName>
    </recommendedName>
</protein>
<evidence type="ECO:0000259" key="4">
    <source>
        <dbReference type="Pfam" id="PF07731"/>
    </source>
</evidence>
<dbReference type="EMBL" id="BAAAYX010000020">
    <property type="protein sequence ID" value="GAA3716389.1"/>
    <property type="molecule type" value="Genomic_DNA"/>
</dbReference>
<feature type="domain" description="Plastocyanin-like" evidence="4">
    <location>
        <begin position="371"/>
        <end position="472"/>
    </location>
</feature>
<dbReference type="SUPFAM" id="SSF49503">
    <property type="entry name" value="Cupredoxins"/>
    <property type="match status" value="3"/>
</dbReference>
<evidence type="ECO:0000259" key="5">
    <source>
        <dbReference type="Pfam" id="PF07732"/>
    </source>
</evidence>
<proteinExistence type="predicted"/>
<dbReference type="Pfam" id="PF07731">
    <property type="entry name" value="Cu-oxidase_2"/>
    <property type="match status" value="1"/>
</dbReference>
<accession>A0ABP7EBV3</accession>
<dbReference type="CDD" id="cd04202">
    <property type="entry name" value="CuRO_D2_2dMcoN_like"/>
    <property type="match status" value="1"/>
</dbReference>
<evidence type="ECO:0000256" key="3">
    <source>
        <dbReference type="ARBA" id="ARBA00023008"/>
    </source>
</evidence>
<keyword evidence="3" id="KW-0186">Copper</keyword>
<dbReference type="InterPro" id="IPR008972">
    <property type="entry name" value="Cupredoxin"/>
</dbReference>
<dbReference type="InterPro" id="IPR045087">
    <property type="entry name" value="Cu-oxidase_fam"/>
</dbReference>
<organism evidence="6 7">
    <name type="scientific">Microlunatus aurantiacus</name>
    <dbReference type="NCBI Taxonomy" id="446786"/>
    <lineage>
        <taxon>Bacteria</taxon>
        <taxon>Bacillati</taxon>
        <taxon>Actinomycetota</taxon>
        <taxon>Actinomycetes</taxon>
        <taxon>Propionibacteriales</taxon>
        <taxon>Propionibacteriaceae</taxon>
        <taxon>Microlunatus</taxon>
    </lineage>
</organism>
<evidence type="ECO:0000256" key="1">
    <source>
        <dbReference type="ARBA" id="ARBA00022723"/>
    </source>
</evidence>
<dbReference type="Pfam" id="PF07732">
    <property type="entry name" value="Cu-oxidase_3"/>
    <property type="match status" value="1"/>
</dbReference>
<dbReference type="CDD" id="cd04206">
    <property type="entry name" value="CuRO_1_LCC_like"/>
    <property type="match status" value="1"/>
</dbReference>
<dbReference type="InterPro" id="IPR002355">
    <property type="entry name" value="Cu_oxidase_Cu_BS"/>
</dbReference>
<name>A0ABP7EBV3_9ACTN</name>
<evidence type="ECO:0000313" key="7">
    <source>
        <dbReference type="Proteomes" id="UP001500051"/>
    </source>
</evidence>
<evidence type="ECO:0008006" key="8">
    <source>
        <dbReference type="Google" id="ProtNLM"/>
    </source>
</evidence>
<comment type="caution">
    <text evidence="6">The sequence shown here is derived from an EMBL/GenBank/DDBJ whole genome shotgun (WGS) entry which is preliminary data.</text>
</comment>
<gene>
    <name evidence="6" type="ORF">GCM10022204_40190</name>
</gene>
<dbReference type="PROSITE" id="PS00080">
    <property type="entry name" value="MULTICOPPER_OXIDASE2"/>
    <property type="match status" value="1"/>
</dbReference>
<keyword evidence="1" id="KW-0479">Metal-binding</keyword>
<dbReference type="PANTHER" id="PTHR11709:SF394">
    <property type="entry name" value="FI03373P-RELATED"/>
    <property type="match status" value="1"/>
</dbReference>
<dbReference type="PANTHER" id="PTHR11709">
    <property type="entry name" value="MULTI-COPPER OXIDASE"/>
    <property type="match status" value="1"/>
</dbReference>
<dbReference type="InterPro" id="IPR011707">
    <property type="entry name" value="Cu-oxidase-like_N"/>
</dbReference>
<sequence>MLRRWVPVLATALVIAPLAVLWQASRVPSAYSVMDMGYLDHGGGAQPGASTASHADHASPHVGHVLRPITDLVVDPARRADVRVDLTAAAATVEVGDQRLAGFTLNGATPGPTITAAEGQLVEVRLHNASVAEGVSLHWHGVDVPNAMDGVAGVTQDAVPVGGSFTYRFVADRAGSFWYHSHQVSDPQVRGGLFGGLVILPRGQRSGPHDVLALAHTYGAVRTVNGRPGDLTVPAAPGEVVRVRVVNTDNAPMPLWTDAPYRLLAVDGSPVHEPTAVRDQGLLLTAGGRLDVEVTAPAVGATRWQLSRGTAVVIGTGDGGGPPPQPVTSLDLLTYGTPAPAGFEPGDAVRHFAYRIGRRPGFVKGRPGLFWSVNGHLYPNVPMYVVREGEVVTMRIENSSGQVHPMHLHGHRALVLSRNGVAATGSPWWVDSLDVADGQTYEIAFLADNPGVWMDHCHNLQHAADGMVAHLMYEGWDTPFRIGGERPNRPE</sequence>
<feature type="domain" description="Plastocyanin-like" evidence="5">
    <location>
        <begin position="100"/>
        <end position="202"/>
    </location>
</feature>
<dbReference type="InterPro" id="IPR011706">
    <property type="entry name" value="Cu-oxidase_C"/>
</dbReference>
<evidence type="ECO:0000313" key="6">
    <source>
        <dbReference type="EMBL" id="GAA3716389.1"/>
    </source>
</evidence>
<reference evidence="7" key="1">
    <citation type="journal article" date="2019" name="Int. J. Syst. Evol. Microbiol.">
        <title>The Global Catalogue of Microorganisms (GCM) 10K type strain sequencing project: providing services to taxonomists for standard genome sequencing and annotation.</title>
        <authorList>
            <consortium name="The Broad Institute Genomics Platform"/>
            <consortium name="The Broad Institute Genome Sequencing Center for Infectious Disease"/>
            <person name="Wu L."/>
            <person name="Ma J."/>
        </authorList>
    </citation>
    <scope>NUCLEOTIDE SEQUENCE [LARGE SCALE GENOMIC DNA]</scope>
    <source>
        <strain evidence="7">JCM 16548</strain>
    </source>
</reference>
<keyword evidence="7" id="KW-1185">Reference proteome</keyword>
<evidence type="ECO:0000256" key="2">
    <source>
        <dbReference type="ARBA" id="ARBA00023002"/>
    </source>
</evidence>